<protein>
    <submittedName>
        <fullName evidence="2">Uncharacterized protein</fullName>
    </submittedName>
</protein>
<evidence type="ECO:0000313" key="2">
    <source>
        <dbReference type="EMBL" id="KAK4828696.1"/>
    </source>
</evidence>
<proteinExistence type="predicted"/>
<comment type="caution">
    <text evidence="2">The sequence shown here is derived from an EMBL/GenBank/DDBJ whole genome shotgun (WGS) entry which is preliminary data.</text>
</comment>
<accession>A0AAN7PUN3</accession>
<reference evidence="2 3" key="1">
    <citation type="journal article" date="2023" name="J. Hered.">
        <title>Chromosome-level genome of the wood stork (Mycteria americana) provides insight into avian chromosome evolution.</title>
        <authorList>
            <person name="Flamio R. Jr."/>
            <person name="Ramstad K.M."/>
        </authorList>
    </citation>
    <scope>NUCLEOTIDE SEQUENCE [LARGE SCALE GENOMIC DNA]</scope>
    <source>
        <strain evidence="2">JAX WOST 10</strain>
    </source>
</reference>
<name>A0AAN7PUN3_MYCAM</name>
<gene>
    <name evidence="2" type="ORF">QYF61_000534</name>
</gene>
<feature type="region of interest" description="Disordered" evidence="1">
    <location>
        <begin position="108"/>
        <end position="177"/>
    </location>
</feature>
<keyword evidence="3" id="KW-1185">Reference proteome</keyword>
<sequence>MIKGLEHLAYEERLRETGLFSLEERGFRGFSSICIKVTHLGDSQKPSGRGGQLALGGPACTGGVNQMTLKGPFQPQPFYDSVACCWPMSCLLPTGTSGAFSAELLPKHEASEASSSETEDRVREPLLDRRNRGKTAQGKEEKKKGGRGARGLPQPLSRKAGAPDEGPALTQRGWGRE</sequence>
<organism evidence="2 3">
    <name type="scientific">Mycteria americana</name>
    <name type="common">Wood stork</name>
    <dbReference type="NCBI Taxonomy" id="33587"/>
    <lineage>
        <taxon>Eukaryota</taxon>
        <taxon>Metazoa</taxon>
        <taxon>Chordata</taxon>
        <taxon>Craniata</taxon>
        <taxon>Vertebrata</taxon>
        <taxon>Euteleostomi</taxon>
        <taxon>Archelosauria</taxon>
        <taxon>Archosauria</taxon>
        <taxon>Dinosauria</taxon>
        <taxon>Saurischia</taxon>
        <taxon>Theropoda</taxon>
        <taxon>Coelurosauria</taxon>
        <taxon>Aves</taxon>
        <taxon>Neognathae</taxon>
        <taxon>Neoaves</taxon>
        <taxon>Aequornithes</taxon>
        <taxon>Ciconiiformes</taxon>
        <taxon>Ciconiidae</taxon>
        <taxon>Mycteria</taxon>
    </lineage>
</organism>
<evidence type="ECO:0000256" key="1">
    <source>
        <dbReference type="SAM" id="MobiDB-lite"/>
    </source>
</evidence>
<feature type="compositionally biased region" description="Basic and acidic residues" evidence="1">
    <location>
        <begin position="118"/>
        <end position="130"/>
    </location>
</feature>
<dbReference type="Proteomes" id="UP001333110">
    <property type="component" value="Unassembled WGS sequence"/>
</dbReference>
<dbReference type="AlphaFoldDB" id="A0AAN7PUN3"/>
<evidence type="ECO:0000313" key="3">
    <source>
        <dbReference type="Proteomes" id="UP001333110"/>
    </source>
</evidence>
<dbReference type="EMBL" id="JAUNZN010000001">
    <property type="protein sequence ID" value="KAK4828696.1"/>
    <property type="molecule type" value="Genomic_DNA"/>
</dbReference>